<proteinExistence type="predicted"/>
<protein>
    <submittedName>
        <fullName evidence="1">Uncharacterized protein</fullName>
    </submittedName>
</protein>
<accession>G0U176</accession>
<gene>
    <name evidence="1" type="ORF">TVY486_0804390</name>
</gene>
<dbReference type="EMBL" id="HE573024">
    <property type="protein sequence ID" value="CCC49831.1"/>
    <property type="molecule type" value="Genomic_DNA"/>
</dbReference>
<sequence length="101" mass="12069">MSFKNFYNVSMNLPRQVGKGVHPGRRENFEKRVRAPFRQRVIQSLPTSRGRRWDVVDRHKIYKDYSTHVRQFNSSRMPVQALKRDMKGKLLSLGKRPFLPR</sequence>
<dbReference type="VEuPathDB" id="TriTrypDB:TvY486_0804390"/>
<organism evidence="1">
    <name type="scientific">Trypanosoma vivax (strain Y486)</name>
    <dbReference type="NCBI Taxonomy" id="1055687"/>
    <lineage>
        <taxon>Eukaryota</taxon>
        <taxon>Discoba</taxon>
        <taxon>Euglenozoa</taxon>
        <taxon>Kinetoplastea</taxon>
        <taxon>Metakinetoplastina</taxon>
        <taxon>Trypanosomatida</taxon>
        <taxon>Trypanosomatidae</taxon>
        <taxon>Trypanosoma</taxon>
        <taxon>Duttonella</taxon>
    </lineage>
</organism>
<name>G0U176_TRYVY</name>
<reference evidence="1" key="1">
    <citation type="journal article" date="2012" name="Proc. Natl. Acad. Sci. U.S.A.">
        <title>Antigenic diversity is generated by distinct evolutionary mechanisms in African trypanosome species.</title>
        <authorList>
            <person name="Jackson A.P."/>
            <person name="Berry A."/>
            <person name="Aslett M."/>
            <person name="Allison H.C."/>
            <person name="Burton P."/>
            <person name="Vavrova-Anderson J."/>
            <person name="Brown R."/>
            <person name="Browne H."/>
            <person name="Corton N."/>
            <person name="Hauser H."/>
            <person name="Gamble J."/>
            <person name="Gilderthorp R."/>
            <person name="Marcello L."/>
            <person name="McQuillan J."/>
            <person name="Otto T.D."/>
            <person name="Quail M.A."/>
            <person name="Sanders M.J."/>
            <person name="van Tonder A."/>
            <person name="Ginger M.L."/>
            <person name="Field M.C."/>
            <person name="Barry J.D."/>
            <person name="Hertz-Fowler C."/>
            <person name="Berriman M."/>
        </authorList>
    </citation>
    <scope>NUCLEOTIDE SEQUENCE</scope>
    <source>
        <strain evidence="1">Y486</strain>
    </source>
</reference>
<dbReference type="AlphaFoldDB" id="G0U176"/>
<evidence type="ECO:0000313" key="1">
    <source>
        <dbReference type="EMBL" id="CCC49831.1"/>
    </source>
</evidence>